<sequence length="343" mass="39414">MEDVYFLTCPLCQLDVNIEQQDTFLILPLNSYHGQLFSQKDWNIDEFHVITIRDLRLQNARIFPSFEYTSRVFLIHQRCYELVEGLSHSQLYTLIDLVEPTFDIFPWDLLHTSSTHGAFCSPSPILLPRVGSNAEYFNSSSENNTRKEKGCVKRTLGQLVDRLPFEIQENIFKYDIGRLLFIMRAASQLSIKNEVLVTIPENRFSETRLTVHGNMVQIHLVDIGGRIYIGDIISPENATNPYRISKHLIAGCLTAVLLNWMLYVSMRQWMPGYISLSVVATFGFMLCSLAGLAAQDEMTEALTQRYQLGESKYLAVKSDEVGVIDIAFEEIPADYKIYEYFEM</sequence>
<gene>
    <name evidence="2" type="ORF">PRK78_006964</name>
</gene>
<dbReference type="AlphaFoldDB" id="A0AAF0DNE1"/>
<reference evidence="2" key="1">
    <citation type="submission" date="2023-03" db="EMBL/GenBank/DDBJ databases">
        <title>Emydomyces testavorans Genome Sequence.</title>
        <authorList>
            <person name="Hoyer L."/>
        </authorList>
    </citation>
    <scope>NUCLEOTIDE SEQUENCE</scope>
    <source>
        <strain evidence="2">16-2883</strain>
    </source>
</reference>
<name>A0AAF0DNE1_9EURO</name>
<keyword evidence="1" id="KW-0472">Membrane</keyword>
<proteinExistence type="predicted"/>
<protein>
    <submittedName>
        <fullName evidence="2">Uncharacterized protein</fullName>
    </submittedName>
</protein>
<dbReference type="EMBL" id="CP120631">
    <property type="protein sequence ID" value="WEW61474.1"/>
    <property type="molecule type" value="Genomic_DNA"/>
</dbReference>
<evidence type="ECO:0000313" key="3">
    <source>
        <dbReference type="Proteomes" id="UP001219355"/>
    </source>
</evidence>
<keyword evidence="3" id="KW-1185">Reference proteome</keyword>
<dbReference type="Proteomes" id="UP001219355">
    <property type="component" value="Chromosome 5"/>
</dbReference>
<evidence type="ECO:0000313" key="2">
    <source>
        <dbReference type="EMBL" id="WEW61474.1"/>
    </source>
</evidence>
<feature type="transmembrane region" description="Helical" evidence="1">
    <location>
        <begin position="248"/>
        <end position="266"/>
    </location>
</feature>
<keyword evidence="1" id="KW-1133">Transmembrane helix</keyword>
<accession>A0AAF0DNE1</accession>
<organism evidence="2 3">
    <name type="scientific">Emydomyces testavorans</name>
    <dbReference type="NCBI Taxonomy" id="2070801"/>
    <lineage>
        <taxon>Eukaryota</taxon>
        <taxon>Fungi</taxon>
        <taxon>Dikarya</taxon>
        <taxon>Ascomycota</taxon>
        <taxon>Pezizomycotina</taxon>
        <taxon>Eurotiomycetes</taxon>
        <taxon>Eurotiomycetidae</taxon>
        <taxon>Onygenales</taxon>
        <taxon>Nannizziopsiaceae</taxon>
        <taxon>Emydomyces</taxon>
    </lineage>
</organism>
<evidence type="ECO:0000256" key="1">
    <source>
        <dbReference type="SAM" id="Phobius"/>
    </source>
</evidence>
<keyword evidence="1" id="KW-0812">Transmembrane</keyword>
<feature type="transmembrane region" description="Helical" evidence="1">
    <location>
        <begin position="272"/>
        <end position="294"/>
    </location>
</feature>